<keyword evidence="3" id="KW-1185">Reference proteome</keyword>
<dbReference type="KEGG" id="pbk:Back11_47920"/>
<gene>
    <name evidence="2" type="ORF">Back11_47920</name>
</gene>
<proteinExistence type="predicted"/>
<name>A0A3G9IX08_9BACL</name>
<evidence type="ECO:0000256" key="1">
    <source>
        <dbReference type="SAM" id="Phobius"/>
    </source>
</evidence>
<feature type="transmembrane region" description="Helical" evidence="1">
    <location>
        <begin position="20"/>
        <end position="40"/>
    </location>
</feature>
<keyword evidence="1" id="KW-0472">Membrane</keyword>
<organism evidence="2 3">
    <name type="scientific">Paenibacillus baekrokdamisoli</name>
    <dbReference type="NCBI Taxonomy" id="1712516"/>
    <lineage>
        <taxon>Bacteria</taxon>
        <taxon>Bacillati</taxon>
        <taxon>Bacillota</taxon>
        <taxon>Bacilli</taxon>
        <taxon>Bacillales</taxon>
        <taxon>Paenibacillaceae</taxon>
        <taxon>Paenibacillus</taxon>
    </lineage>
</organism>
<protein>
    <submittedName>
        <fullName evidence="2">Uncharacterized protein</fullName>
    </submittedName>
</protein>
<dbReference type="Proteomes" id="UP000275368">
    <property type="component" value="Chromosome"/>
</dbReference>
<dbReference type="AlphaFoldDB" id="A0A3G9IX08"/>
<evidence type="ECO:0000313" key="3">
    <source>
        <dbReference type="Proteomes" id="UP000275368"/>
    </source>
</evidence>
<keyword evidence="1" id="KW-0812">Transmembrane</keyword>
<dbReference type="EMBL" id="AP019308">
    <property type="protein sequence ID" value="BBH23447.1"/>
    <property type="molecule type" value="Genomic_DNA"/>
</dbReference>
<evidence type="ECO:0000313" key="2">
    <source>
        <dbReference type="EMBL" id="BBH23447.1"/>
    </source>
</evidence>
<reference evidence="2 3" key="1">
    <citation type="submission" date="2018-11" db="EMBL/GenBank/DDBJ databases">
        <title>Complete genome sequence of Paenibacillus baekrokdamisoli strain KCTC 33723.</title>
        <authorList>
            <person name="Kang S.W."/>
            <person name="Lee K.C."/>
            <person name="Kim K.K."/>
            <person name="Kim J.S."/>
            <person name="Kim D.S."/>
            <person name="Ko S.H."/>
            <person name="Yang S.H."/>
            <person name="Lee J.S."/>
        </authorList>
    </citation>
    <scope>NUCLEOTIDE SEQUENCE [LARGE SCALE GENOMIC DNA]</scope>
    <source>
        <strain evidence="2 3">KCTC 33723</strain>
    </source>
</reference>
<sequence>MNTYFVVDGESDIAHPVDPWVIFSDTIKLFVSVYGIIALMKEKKSCY</sequence>
<accession>A0A3G9IX08</accession>
<keyword evidence="1" id="KW-1133">Transmembrane helix</keyword>